<evidence type="ECO:0000313" key="4">
    <source>
        <dbReference type="EMBL" id="KAJ9608998.1"/>
    </source>
</evidence>
<evidence type="ECO:0000256" key="2">
    <source>
        <dbReference type="SAM" id="SignalP"/>
    </source>
</evidence>
<organism evidence="4 5">
    <name type="scientific">Cladophialophora chaetospira</name>
    <dbReference type="NCBI Taxonomy" id="386627"/>
    <lineage>
        <taxon>Eukaryota</taxon>
        <taxon>Fungi</taxon>
        <taxon>Dikarya</taxon>
        <taxon>Ascomycota</taxon>
        <taxon>Pezizomycotina</taxon>
        <taxon>Eurotiomycetes</taxon>
        <taxon>Chaetothyriomycetidae</taxon>
        <taxon>Chaetothyriales</taxon>
        <taxon>Herpotrichiellaceae</taxon>
        <taxon>Cladophialophora</taxon>
    </lineage>
</organism>
<feature type="domain" description="SET" evidence="3">
    <location>
        <begin position="145"/>
        <end position="290"/>
    </location>
</feature>
<sequence length="431" mass="48327">MRKSVWTWRHILVLCLHALPLTRALGAEDTIYQVAFEQLLQSGQLELNSDDAQVNQQHAHEPGESESDISGEGRSSPWLDGPICTTYIPRLQSELCVYTNTSFAGERGISLFTTPQIAKEFDSLHLRNNPAFRRDRDAETNVFSETWYTKDSPSKGVGMFARQDLNRSDPITSSTPVLLAYKEAVLPKPEREEFLRHAIGRLPPATGNAYRFLATMYHDPAFLMQDIASANSFEMDIAGTPHLAVMPAPSRINHDCAPNSIFVSNSTALTHTVRAARAIAKDEEITIAYTNPLEPFAQRQKYLHDSFGFECSCARCQRGETGDAVLDEMVTLQRSLSKWADPTSTSSTKQAERLIRIHQQEGLMGYVDPAYCLAALMYNSVGSERGAKKYVKLCIEGIELRLGKGAADLPQWRKMLDSPRGHWSWMRRKQG</sequence>
<dbReference type="Pfam" id="PF00856">
    <property type="entry name" value="SET"/>
    <property type="match status" value="1"/>
</dbReference>
<proteinExistence type="predicted"/>
<reference evidence="4" key="1">
    <citation type="submission" date="2022-10" db="EMBL/GenBank/DDBJ databases">
        <title>Culturing micro-colonial fungi from biological soil crusts in the Mojave desert and describing Neophaeococcomyces mojavensis, and introducing the new genera and species Taxawa tesnikishii.</title>
        <authorList>
            <person name="Kurbessoian T."/>
            <person name="Stajich J.E."/>
        </authorList>
    </citation>
    <scope>NUCLEOTIDE SEQUENCE</scope>
    <source>
        <strain evidence="4">TK_41</strain>
    </source>
</reference>
<protein>
    <recommendedName>
        <fullName evidence="3">SET domain-containing protein</fullName>
    </recommendedName>
</protein>
<feature type="region of interest" description="Disordered" evidence="1">
    <location>
        <begin position="51"/>
        <end position="76"/>
    </location>
</feature>
<name>A0AA39CI17_9EURO</name>
<keyword evidence="2" id="KW-0732">Signal</keyword>
<keyword evidence="5" id="KW-1185">Reference proteome</keyword>
<evidence type="ECO:0000256" key="1">
    <source>
        <dbReference type="SAM" id="MobiDB-lite"/>
    </source>
</evidence>
<dbReference type="InterPro" id="IPR001214">
    <property type="entry name" value="SET_dom"/>
</dbReference>
<dbReference type="EMBL" id="JAPDRK010000009">
    <property type="protein sequence ID" value="KAJ9608998.1"/>
    <property type="molecule type" value="Genomic_DNA"/>
</dbReference>
<accession>A0AA39CI17</accession>
<evidence type="ECO:0000313" key="5">
    <source>
        <dbReference type="Proteomes" id="UP001172673"/>
    </source>
</evidence>
<dbReference type="SUPFAM" id="SSF82199">
    <property type="entry name" value="SET domain"/>
    <property type="match status" value="1"/>
</dbReference>
<evidence type="ECO:0000259" key="3">
    <source>
        <dbReference type="PROSITE" id="PS50280"/>
    </source>
</evidence>
<dbReference type="InterPro" id="IPR046341">
    <property type="entry name" value="SET_dom_sf"/>
</dbReference>
<dbReference type="Gene3D" id="2.170.270.10">
    <property type="entry name" value="SET domain"/>
    <property type="match status" value="1"/>
</dbReference>
<feature type="signal peptide" evidence="2">
    <location>
        <begin position="1"/>
        <end position="26"/>
    </location>
</feature>
<dbReference type="InterPro" id="IPR053185">
    <property type="entry name" value="SET_domain_protein"/>
</dbReference>
<comment type="caution">
    <text evidence="4">The sequence shown here is derived from an EMBL/GenBank/DDBJ whole genome shotgun (WGS) entry which is preliminary data.</text>
</comment>
<gene>
    <name evidence="4" type="ORF">H2200_006769</name>
</gene>
<dbReference type="PROSITE" id="PS50280">
    <property type="entry name" value="SET"/>
    <property type="match status" value="1"/>
</dbReference>
<dbReference type="AlphaFoldDB" id="A0AA39CI17"/>
<dbReference type="CDD" id="cd20071">
    <property type="entry name" value="SET_SMYD"/>
    <property type="match status" value="1"/>
</dbReference>
<dbReference type="PANTHER" id="PTHR47332">
    <property type="entry name" value="SET DOMAIN-CONTAINING PROTEIN 5"/>
    <property type="match status" value="1"/>
</dbReference>
<feature type="chain" id="PRO_5041470768" description="SET domain-containing protein" evidence="2">
    <location>
        <begin position="27"/>
        <end position="431"/>
    </location>
</feature>
<dbReference type="PANTHER" id="PTHR47332:SF6">
    <property type="entry name" value="SET DOMAIN-CONTAINING PROTEIN"/>
    <property type="match status" value="1"/>
</dbReference>
<dbReference type="Proteomes" id="UP001172673">
    <property type="component" value="Unassembled WGS sequence"/>
</dbReference>